<evidence type="ECO:0000259" key="8">
    <source>
        <dbReference type="Pfam" id="PF05504"/>
    </source>
</evidence>
<dbReference type="PANTHER" id="PTHR35789">
    <property type="entry name" value="SPORE GERMINATION PROTEIN B3"/>
    <property type="match status" value="1"/>
</dbReference>
<dbReference type="Pfam" id="PF25198">
    <property type="entry name" value="Spore_GerAC_N"/>
    <property type="match status" value="1"/>
</dbReference>
<comment type="similarity">
    <text evidence="2">Belongs to the GerABKC lipoprotein family.</text>
</comment>
<evidence type="ECO:0000256" key="7">
    <source>
        <dbReference type="ARBA" id="ARBA00023288"/>
    </source>
</evidence>
<dbReference type="GO" id="GO:0009847">
    <property type="term" value="P:spore germination"/>
    <property type="evidence" value="ECO:0007669"/>
    <property type="project" value="InterPro"/>
</dbReference>
<dbReference type="InterPro" id="IPR038501">
    <property type="entry name" value="Spore_GerAC_C_sf"/>
</dbReference>
<dbReference type="Proteomes" id="UP000287969">
    <property type="component" value="Chromosome"/>
</dbReference>
<evidence type="ECO:0000313" key="10">
    <source>
        <dbReference type="EMBL" id="QAT60570.1"/>
    </source>
</evidence>
<keyword evidence="5" id="KW-0472">Membrane</keyword>
<dbReference type="Pfam" id="PF05504">
    <property type="entry name" value="Spore_GerAC"/>
    <property type="match status" value="1"/>
</dbReference>
<keyword evidence="6" id="KW-0564">Palmitate</keyword>
<dbReference type="PROSITE" id="PS51257">
    <property type="entry name" value="PROKAR_LIPOPROTEIN"/>
    <property type="match status" value="1"/>
</dbReference>
<gene>
    <name evidence="10" type="ORF">EQM13_02755</name>
</gene>
<evidence type="ECO:0000256" key="5">
    <source>
        <dbReference type="ARBA" id="ARBA00023136"/>
    </source>
</evidence>
<keyword evidence="7" id="KW-0449">Lipoprotein</keyword>
<dbReference type="InterPro" id="IPR046953">
    <property type="entry name" value="Spore_GerAC-like_C"/>
</dbReference>
<organism evidence="10 11">
    <name type="scientific">Acidilutibacter cellobiosedens</name>
    <dbReference type="NCBI Taxonomy" id="2507161"/>
    <lineage>
        <taxon>Bacteria</taxon>
        <taxon>Bacillati</taxon>
        <taxon>Bacillota</taxon>
        <taxon>Tissierellia</taxon>
        <taxon>Tissierellales</taxon>
        <taxon>Acidilutibacteraceae</taxon>
        <taxon>Acidilutibacter</taxon>
    </lineage>
</organism>
<name>A0A410Q9A9_9FIRM</name>
<dbReference type="OrthoDB" id="2569624at2"/>
<dbReference type="EMBL" id="CP035282">
    <property type="protein sequence ID" value="QAT60570.1"/>
    <property type="molecule type" value="Genomic_DNA"/>
</dbReference>
<dbReference type="GO" id="GO:0016020">
    <property type="term" value="C:membrane"/>
    <property type="evidence" value="ECO:0007669"/>
    <property type="project" value="UniProtKB-SubCell"/>
</dbReference>
<evidence type="ECO:0000259" key="9">
    <source>
        <dbReference type="Pfam" id="PF25198"/>
    </source>
</evidence>
<dbReference type="InterPro" id="IPR057336">
    <property type="entry name" value="GerAC_N"/>
</dbReference>
<evidence type="ECO:0000256" key="2">
    <source>
        <dbReference type="ARBA" id="ARBA00007886"/>
    </source>
</evidence>
<evidence type="ECO:0000256" key="4">
    <source>
        <dbReference type="ARBA" id="ARBA00022729"/>
    </source>
</evidence>
<accession>A0A410Q9A9</accession>
<sequence>MKRIIILFLIISIALLSGCWDMEEINNRSYVSVIGMDLNNKGDNGEKFKVTYSYPNINALGKNPSSEQNRFIETTSASTAYEATRKLSTSTDKPLFFKNLKTLVIGEELFKEKELVKEILDGLGREQRINRKINILLAEGKAEDILKITPEKETASAVGTYLSDILRNDKITGRFTARTLSQVLADTDISDAALVPKIKIEKKDLEISGGGIIKDYKLIGKIGEMENICIAMMNGDFNSDVIEATYNDTHISYAVTIFSSSKRVYVEGGKIIADIDLNIEGYLQQYKLDKELQAFDEKFLQGAEKSLEDRIKRETLNTIELLQKKYNADVIGIGEWISKFKPSLWKEIKDNYDEVFPNIEIRVNPTVEIRRTGLSR</sequence>
<feature type="domain" description="Spore germination GerAC-like C-terminal" evidence="8">
    <location>
        <begin position="208"/>
        <end position="373"/>
    </location>
</feature>
<evidence type="ECO:0000313" key="11">
    <source>
        <dbReference type="Proteomes" id="UP000287969"/>
    </source>
</evidence>
<keyword evidence="4" id="KW-0732">Signal</keyword>
<proteinExistence type="inferred from homology"/>
<evidence type="ECO:0000256" key="1">
    <source>
        <dbReference type="ARBA" id="ARBA00004635"/>
    </source>
</evidence>
<dbReference type="NCBIfam" id="TIGR02887">
    <property type="entry name" value="spore_ger_x_C"/>
    <property type="match status" value="1"/>
</dbReference>
<comment type="subcellular location">
    <subcellularLocation>
        <location evidence="1">Membrane</location>
        <topology evidence="1">Lipid-anchor</topology>
    </subcellularLocation>
</comment>
<keyword evidence="11" id="KW-1185">Reference proteome</keyword>
<reference evidence="11" key="1">
    <citation type="submission" date="2019-01" db="EMBL/GenBank/DDBJ databases">
        <title>Draft genomes of a novel of Sporanaerobacter strains.</title>
        <authorList>
            <person name="Ma S."/>
        </authorList>
    </citation>
    <scope>NUCLEOTIDE SEQUENCE [LARGE SCALE GENOMIC DNA]</scope>
    <source>
        <strain evidence="11">NJN-17</strain>
    </source>
</reference>
<dbReference type="InterPro" id="IPR008844">
    <property type="entry name" value="Spore_GerAC-like"/>
</dbReference>
<keyword evidence="3" id="KW-0309">Germination</keyword>
<dbReference type="RefSeq" id="WP_128751891.1">
    <property type="nucleotide sequence ID" value="NZ_CP035282.1"/>
</dbReference>
<evidence type="ECO:0000256" key="3">
    <source>
        <dbReference type="ARBA" id="ARBA00022544"/>
    </source>
</evidence>
<dbReference type="PANTHER" id="PTHR35789:SF1">
    <property type="entry name" value="SPORE GERMINATION PROTEIN B3"/>
    <property type="match status" value="1"/>
</dbReference>
<feature type="domain" description="Spore germination protein N-terminal" evidence="9">
    <location>
        <begin position="21"/>
        <end position="200"/>
    </location>
</feature>
<dbReference type="Gene3D" id="3.30.300.210">
    <property type="entry name" value="Nutrient germinant receptor protein C, domain 3"/>
    <property type="match status" value="1"/>
</dbReference>
<evidence type="ECO:0000256" key="6">
    <source>
        <dbReference type="ARBA" id="ARBA00023139"/>
    </source>
</evidence>
<protein>
    <submittedName>
        <fullName evidence="10">Ger(X)C family spore germination protein</fullName>
    </submittedName>
</protein>
<dbReference type="KEGG" id="spoa:EQM13_02755"/>
<dbReference type="AlphaFoldDB" id="A0A410Q9A9"/>